<dbReference type="RefSeq" id="XP_033601643.1">
    <property type="nucleotide sequence ID" value="XM_033743792.1"/>
</dbReference>
<keyword evidence="8" id="KW-1185">Reference proteome</keyword>
<proteinExistence type="predicted"/>
<evidence type="ECO:0000256" key="6">
    <source>
        <dbReference type="SAM" id="Phobius"/>
    </source>
</evidence>
<evidence type="ECO:0000256" key="1">
    <source>
        <dbReference type="ARBA" id="ARBA00004141"/>
    </source>
</evidence>
<keyword evidence="5 6" id="KW-0472">Membrane</keyword>
<feature type="transmembrane region" description="Helical" evidence="6">
    <location>
        <begin position="497"/>
        <end position="517"/>
    </location>
</feature>
<feature type="transmembrane region" description="Helical" evidence="6">
    <location>
        <begin position="420"/>
        <end position="445"/>
    </location>
</feature>
<feature type="transmembrane region" description="Helical" evidence="6">
    <location>
        <begin position="184"/>
        <end position="203"/>
    </location>
</feature>
<feature type="transmembrane region" description="Helical" evidence="6">
    <location>
        <begin position="385"/>
        <end position="414"/>
    </location>
</feature>
<feature type="transmembrane region" description="Helical" evidence="6">
    <location>
        <begin position="61"/>
        <end position="87"/>
    </location>
</feature>
<sequence length="534" mass="57889">MVSFASMTNRYLAETKNEFALESRTLTDNDGLAADANGTIQDGKDMARLGKKQQFQRNFRFISILGFTCTLMCTWECLVASASLALINGGLAGFVWTCFGTTFCYTAVIASMADMASMMPTTGGQYHWVSEFAPKSKQKFMSYMAGWTASLGWQAGLASTAFLSATMIQGLVVLNYPTYEAQRWHATLIFIAVLSVCIFFNTIGARHLPLIEGLILMLHIMGFFAVVIPLWVLAPKISAKEVFTSFSNTGGWSSVGSACMVGQLASVYSFLGPDAAVHMAEEIRDASKIVPRAMITTVLVNGLLGFVMVITFCFCITDLPAALDSRTGFPFIEVFHAATDSKAGATAMVSIFIALLMCCAIGNLATASRQFFAFARDDGMPGAHIWSRVTTVGVAIPLHAILISMTISIAIALINIGSTAAFNSVVSLVTAADFSTYFLSIICILTKRLRGEPLLPSRWSMGKWAIPVNIFACAYLIFGMVMSFFPTSRIGLSPEGMNWSVLVYTVVVAGAAVLYLVHGRYTYRGPVVNVRRVE</sequence>
<dbReference type="PANTHER" id="PTHR45649">
    <property type="entry name" value="AMINO-ACID PERMEASE BAT1"/>
    <property type="match status" value="1"/>
</dbReference>
<dbReference type="InterPro" id="IPR002293">
    <property type="entry name" value="AA/rel_permease1"/>
</dbReference>
<dbReference type="GO" id="GO:0022857">
    <property type="term" value="F:transmembrane transporter activity"/>
    <property type="evidence" value="ECO:0007669"/>
    <property type="project" value="InterPro"/>
</dbReference>
<feature type="transmembrane region" description="Helical" evidence="6">
    <location>
        <begin position="254"/>
        <end position="277"/>
    </location>
</feature>
<dbReference type="OrthoDB" id="3257095at2759"/>
<keyword evidence="2" id="KW-0813">Transport</keyword>
<keyword evidence="3 6" id="KW-0812">Transmembrane</keyword>
<dbReference type="Gene3D" id="1.20.1740.10">
    <property type="entry name" value="Amino acid/polyamine transporter I"/>
    <property type="match status" value="1"/>
</dbReference>
<evidence type="ECO:0000313" key="7">
    <source>
        <dbReference type="EMBL" id="KAF2759192.1"/>
    </source>
</evidence>
<feature type="transmembrane region" description="Helical" evidence="6">
    <location>
        <begin position="93"/>
        <end position="113"/>
    </location>
</feature>
<dbReference type="AlphaFoldDB" id="A0A6A6W8L2"/>
<organism evidence="7 8">
    <name type="scientific">Pseudovirgaria hyperparasitica</name>
    <dbReference type="NCBI Taxonomy" id="470096"/>
    <lineage>
        <taxon>Eukaryota</taxon>
        <taxon>Fungi</taxon>
        <taxon>Dikarya</taxon>
        <taxon>Ascomycota</taxon>
        <taxon>Pezizomycotina</taxon>
        <taxon>Dothideomycetes</taxon>
        <taxon>Dothideomycetes incertae sedis</taxon>
        <taxon>Acrospermales</taxon>
        <taxon>Acrospermaceae</taxon>
        <taxon>Pseudovirgaria</taxon>
    </lineage>
</organism>
<accession>A0A6A6W8L2</accession>
<protein>
    <submittedName>
        <fullName evidence="7">Putative GABA permease</fullName>
    </submittedName>
</protein>
<evidence type="ECO:0000256" key="4">
    <source>
        <dbReference type="ARBA" id="ARBA00022989"/>
    </source>
</evidence>
<feature type="transmembrane region" description="Helical" evidence="6">
    <location>
        <begin position="215"/>
        <end position="234"/>
    </location>
</feature>
<name>A0A6A6W8L2_9PEZI</name>
<comment type="subcellular location">
    <subcellularLocation>
        <location evidence="1">Membrane</location>
        <topology evidence="1">Multi-pass membrane protein</topology>
    </subcellularLocation>
</comment>
<feature type="transmembrane region" description="Helical" evidence="6">
    <location>
        <begin position="298"/>
        <end position="323"/>
    </location>
</feature>
<dbReference type="GeneID" id="54484846"/>
<evidence type="ECO:0000256" key="2">
    <source>
        <dbReference type="ARBA" id="ARBA00022448"/>
    </source>
</evidence>
<dbReference type="EMBL" id="ML996570">
    <property type="protein sequence ID" value="KAF2759192.1"/>
    <property type="molecule type" value="Genomic_DNA"/>
</dbReference>
<dbReference type="PANTHER" id="PTHR45649:SF2">
    <property type="entry name" value="ACID PERMEASE, PUTATIVE-RELATED"/>
    <property type="match status" value="1"/>
</dbReference>
<dbReference type="PIRSF" id="PIRSF006060">
    <property type="entry name" value="AA_transporter"/>
    <property type="match status" value="1"/>
</dbReference>
<reference evidence="7" key="1">
    <citation type="journal article" date="2020" name="Stud. Mycol.">
        <title>101 Dothideomycetes genomes: a test case for predicting lifestyles and emergence of pathogens.</title>
        <authorList>
            <person name="Haridas S."/>
            <person name="Albert R."/>
            <person name="Binder M."/>
            <person name="Bloem J."/>
            <person name="Labutti K."/>
            <person name="Salamov A."/>
            <person name="Andreopoulos B."/>
            <person name="Baker S."/>
            <person name="Barry K."/>
            <person name="Bills G."/>
            <person name="Bluhm B."/>
            <person name="Cannon C."/>
            <person name="Castanera R."/>
            <person name="Culley D."/>
            <person name="Daum C."/>
            <person name="Ezra D."/>
            <person name="Gonzalez J."/>
            <person name="Henrissat B."/>
            <person name="Kuo A."/>
            <person name="Liang C."/>
            <person name="Lipzen A."/>
            <person name="Lutzoni F."/>
            <person name="Magnuson J."/>
            <person name="Mondo S."/>
            <person name="Nolan M."/>
            <person name="Ohm R."/>
            <person name="Pangilinan J."/>
            <person name="Park H.-J."/>
            <person name="Ramirez L."/>
            <person name="Alfaro M."/>
            <person name="Sun H."/>
            <person name="Tritt A."/>
            <person name="Yoshinaga Y."/>
            <person name="Zwiers L.-H."/>
            <person name="Turgeon B."/>
            <person name="Goodwin S."/>
            <person name="Spatafora J."/>
            <person name="Crous P."/>
            <person name="Grigoriev I."/>
        </authorList>
    </citation>
    <scope>NUCLEOTIDE SEQUENCE</scope>
    <source>
        <strain evidence="7">CBS 121739</strain>
    </source>
</reference>
<feature type="transmembrane region" description="Helical" evidence="6">
    <location>
        <begin position="145"/>
        <end position="172"/>
    </location>
</feature>
<dbReference type="Pfam" id="PF13520">
    <property type="entry name" value="AA_permease_2"/>
    <property type="match status" value="1"/>
</dbReference>
<dbReference type="Proteomes" id="UP000799437">
    <property type="component" value="Unassembled WGS sequence"/>
</dbReference>
<gene>
    <name evidence="7" type="ORF">EJ05DRAFT_475417</name>
</gene>
<evidence type="ECO:0000313" key="8">
    <source>
        <dbReference type="Proteomes" id="UP000799437"/>
    </source>
</evidence>
<feature type="transmembrane region" description="Helical" evidence="6">
    <location>
        <begin position="343"/>
        <end position="365"/>
    </location>
</feature>
<keyword evidence="4 6" id="KW-1133">Transmembrane helix</keyword>
<evidence type="ECO:0000256" key="5">
    <source>
        <dbReference type="ARBA" id="ARBA00023136"/>
    </source>
</evidence>
<dbReference type="GO" id="GO:0016020">
    <property type="term" value="C:membrane"/>
    <property type="evidence" value="ECO:0007669"/>
    <property type="project" value="UniProtKB-SubCell"/>
</dbReference>
<feature type="transmembrane region" description="Helical" evidence="6">
    <location>
        <begin position="466"/>
        <end position="485"/>
    </location>
</feature>
<evidence type="ECO:0000256" key="3">
    <source>
        <dbReference type="ARBA" id="ARBA00022692"/>
    </source>
</evidence>